<name>A0A2S6F267_LEGPN</name>
<dbReference type="RefSeq" id="WP_027227707.1">
    <property type="nucleotide sequence ID" value="NZ_CP017601.1"/>
</dbReference>
<dbReference type="OrthoDB" id="5652850at2"/>
<gene>
    <name evidence="1" type="ORF">C3928_05775</name>
</gene>
<protein>
    <submittedName>
        <fullName evidence="1">Uncharacterized protein</fullName>
    </submittedName>
</protein>
<proteinExistence type="predicted"/>
<dbReference type="EMBL" id="PQWY01000010">
    <property type="protein sequence ID" value="PPK31539.1"/>
    <property type="molecule type" value="Genomic_DNA"/>
</dbReference>
<dbReference type="Proteomes" id="UP000239239">
    <property type="component" value="Unassembled WGS sequence"/>
</dbReference>
<dbReference type="AlphaFoldDB" id="A0A2S6F267"/>
<accession>A0A2S6F267</accession>
<comment type="caution">
    <text evidence="1">The sequence shown here is derived from an EMBL/GenBank/DDBJ whole genome shotgun (WGS) entry which is preliminary data.</text>
</comment>
<organism evidence="1 2">
    <name type="scientific">Legionella pneumophila</name>
    <dbReference type="NCBI Taxonomy" id="446"/>
    <lineage>
        <taxon>Bacteria</taxon>
        <taxon>Pseudomonadati</taxon>
        <taxon>Pseudomonadota</taxon>
        <taxon>Gammaproteobacteria</taxon>
        <taxon>Legionellales</taxon>
        <taxon>Legionellaceae</taxon>
        <taxon>Legionella</taxon>
    </lineage>
</organism>
<evidence type="ECO:0000313" key="2">
    <source>
        <dbReference type="Proteomes" id="UP000239239"/>
    </source>
</evidence>
<evidence type="ECO:0000313" key="1">
    <source>
        <dbReference type="EMBL" id="PPK31539.1"/>
    </source>
</evidence>
<sequence length="196" mass="23101">MRMKLFSKTIPLTSQEAYQILCTTDYLEKISKLIFNFQQLFNVKSSTLLSHHKFNPKVSNNQEFLQDLEARYDRLKQAVENNEPYPFLYGDVCLLKEYLQVILGYYQDQLKRHQPVAKSYLSGITKSHKFSTLMSDISEEEHPELGKKDSEILIKYTINFCAKKIMMEDLKTISDLVIKPFLFDHKDEQDFSYCNL</sequence>
<reference evidence="1 2" key="1">
    <citation type="submission" date="2018-02" db="EMBL/GenBank/DDBJ databases">
        <title>Draft genome sequences of four Legionella pneumophila clinical strains isolated in Ontario.</title>
        <authorList>
            <person name="Fortuna A."/>
            <person name="Ramnarine R."/>
            <person name="Li A."/>
            <person name="Frantz C."/>
            <person name="Mallo G."/>
        </authorList>
    </citation>
    <scope>NUCLEOTIDE SEQUENCE [LARGE SCALE GENOMIC DNA]</scope>
    <source>
        <strain evidence="1 2">LG61</strain>
    </source>
</reference>